<evidence type="ECO:0000313" key="1">
    <source>
        <dbReference type="EMBL" id="KAI3819810.1"/>
    </source>
</evidence>
<protein>
    <submittedName>
        <fullName evidence="1">Uncharacterized protein</fullName>
    </submittedName>
</protein>
<dbReference type="EMBL" id="CM042021">
    <property type="protein sequence ID" value="KAI3819810.1"/>
    <property type="molecule type" value="Genomic_DNA"/>
</dbReference>
<dbReference type="Proteomes" id="UP001056120">
    <property type="component" value="Linkage Group LG04"/>
</dbReference>
<accession>A0ACB9JHN6</accession>
<reference evidence="2" key="1">
    <citation type="journal article" date="2022" name="Mol. Ecol. Resour.">
        <title>The genomes of chicory, endive, great burdock and yacon provide insights into Asteraceae palaeo-polyploidization history and plant inulin production.</title>
        <authorList>
            <person name="Fan W."/>
            <person name="Wang S."/>
            <person name="Wang H."/>
            <person name="Wang A."/>
            <person name="Jiang F."/>
            <person name="Liu H."/>
            <person name="Zhao H."/>
            <person name="Xu D."/>
            <person name="Zhang Y."/>
        </authorList>
    </citation>
    <scope>NUCLEOTIDE SEQUENCE [LARGE SCALE GENOMIC DNA]</scope>
    <source>
        <strain evidence="2">cv. Yunnan</strain>
    </source>
</reference>
<organism evidence="1 2">
    <name type="scientific">Smallanthus sonchifolius</name>
    <dbReference type="NCBI Taxonomy" id="185202"/>
    <lineage>
        <taxon>Eukaryota</taxon>
        <taxon>Viridiplantae</taxon>
        <taxon>Streptophyta</taxon>
        <taxon>Embryophyta</taxon>
        <taxon>Tracheophyta</taxon>
        <taxon>Spermatophyta</taxon>
        <taxon>Magnoliopsida</taxon>
        <taxon>eudicotyledons</taxon>
        <taxon>Gunneridae</taxon>
        <taxon>Pentapetalae</taxon>
        <taxon>asterids</taxon>
        <taxon>campanulids</taxon>
        <taxon>Asterales</taxon>
        <taxon>Asteraceae</taxon>
        <taxon>Asteroideae</taxon>
        <taxon>Heliantheae alliance</taxon>
        <taxon>Millerieae</taxon>
        <taxon>Smallanthus</taxon>
    </lineage>
</organism>
<gene>
    <name evidence="1" type="ORF">L1987_13662</name>
</gene>
<keyword evidence="2" id="KW-1185">Reference proteome</keyword>
<sequence length="103" mass="11848">MCLDYKMHTGSDRNQFGFWILIRFSIADRLISPAGKDLIGLAQTAFFACVLSATTFAFHWELQFRLLSGLRPWDRALCKVCSGVLIFMSIHLMFRLICNRITI</sequence>
<evidence type="ECO:0000313" key="2">
    <source>
        <dbReference type="Proteomes" id="UP001056120"/>
    </source>
</evidence>
<reference evidence="1 2" key="2">
    <citation type="journal article" date="2022" name="Mol. Ecol. Resour.">
        <title>The genomes of chicory, endive, great burdock and yacon provide insights into Asteraceae paleo-polyploidization history and plant inulin production.</title>
        <authorList>
            <person name="Fan W."/>
            <person name="Wang S."/>
            <person name="Wang H."/>
            <person name="Wang A."/>
            <person name="Jiang F."/>
            <person name="Liu H."/>
            <person name="Zhao H."/>
            <person name="Xu D."/>
            <person name="Zhang Y."/>
        </authorList>
    </citation>
    <scope>NUCLEOTIDE SEQUENCE [LARGE SCALE GENOMIC DNA]</scope>
    <source>
        <strain evidence="2">cv. Yunnan</strain>
        <tissue evidence="1">Leaves</tissue>
    </source>
</reference>
<proteinExistence type="predicted"/>
<name>A0ACB9JHN6_9ASTR</name>
<comment type="caution">
    <text evidence="1">The sequence shown here is derived from an EMBL/GenBank/DDBJ whole genome shotgun (WGS) entry which is preliminary data.</text>
</comment>